<dbReference type="Gene3D" id="3.40.50.300">
    <property type="entry name" value="P-loop containing nucleotide triphosphate hydrolases"/>
    <property type="match status" value="1"/>
</dbReference>
<keyword evidence="2" id="KW-1185">Reference proteome</keyword>
<protein>
    <submittedName>
        <fullName evidence="1">Cytidylate kinase-like family protein</fullName>
    </submittedName>
</protein>
<sequence>MGYPIITVSRQYGSAGRDVARKVAEELKIPYYDKEVISMTAAQTGFSEEVVRNEERKRSVLSNPLFSLTQMIDVQVFMTQSEIIQQLAVQPCVIVGRCADYVLRGQDILSVFINAPLPDRIERVKTFYNRKERDIRALVLRTDKERKAYYEYYTDKNWGDSGSYDLMINSSIGLDLAKDLIVLAARNWHGSQTK</sequence>
<name>A0A412G3A2_9FIRM</name>
<reference evidence="1 2" key="1">
    <citation type="submission" date="2018-08" db="EMBL/GenBank/DDBJ databases">
        <title>A genome reference for cultivated species of the human gut microbiota.</title>
        <authorList>
            <person name="Zou Y."/>
            <person name="Xue W."/>
            <person name="Luo G."/>
        </authorList>
    </citation>
    <scope>NUCLEOTIDE SEQUENCE [LARGE SCALE GENOMIC DNA]</scope>
    <source>
        <strain evidence="1 2">AF24-29</strain>
    </source>
</reference>
<keyword evidence="1" id="KW-0808">Transferase</keyword>
<organism evidence="1 2">
    <name type="scientific">Holdemania filiformis</name>
    <dbReference type="NCBI Taxonomy" id="61171"/>
    <lineage>
        <taxon>Bacteria</taxon>
        <taxon>Bacillati</taxon>
        <taxon>Bacillota</taxon>
        <taxon>Erysipelotrichia</taxon>
        <taxon>Erysipelotrichales</taxon>
        <taxon>Erysipelotrichaceae</taxon>
        <taxon>Holdemania</taxon>
    </lineage>
</organism>
<dbReference type="EMBL" id="QRUP01000006">
    <property type="protein sequence ID" value="RGR75016.1"/>
    <property type="molecule type" value="Genomic_DNA"/>
</dbReference>
<dbReference type="Proteomes" id="UP000284178">
    <property type="component" value="Unassembled WGS sequence"/>
</dbReference>
<proteinExistence type="predicted"/>
<dbReference type="GeneID" id="83015000"/>
<evidence type="ECO:0000313" key="1">
    <source>
        <dbReference type="EMBL" id="RGR75016.1"/>
    </source>
</evidence>
<dbReference type="GO" id="GO:0016301">
    <property type="term" value="F:kinase activity"/>
    <property type="evidence" value="ECO:0007669"/>
    <property type="project" value="UniProtKB-KW"/>
</dbReference>
<keyword evidence="1" id="KW-0418">Kinase</keyword>
<accession>A0A412G3A2</accession>
<dbReference type="Pfam" id="PF13189">
    <property type="entry name" value="Cytidylate_kin2"/>
    <property type="match status" value="1"/>
</dbReference>
<dbReference type="InterPro" id="IPR027417">
    <property type="entry name" value="P-loop_NTPase"/>
</dbReference>
<comment type="caution">
    <text evidence="1">The sequence shown here is derived from an EMBL/GenBank/DDBJ whole genome shotgun (WGS) entry which is preliminary data.</text>
</comment>
<dbReference type="AlphaFoldDB" id="A0A412G3A2"/>
<evidence type="ECO:0000313" key="2">
    <source>
        <dbReference type="Proteomes" id="UP000284178"/>
    </source>
</evidence>
<dbReference type="RefSeq" id="WP_039864332.1">
    <property type="nucleotide sequence ID" value="NZ_CABJCV010000006.1"/>
</dbReference>
<gene>
    <name evidence="1" type="ORF">DWY25_06225</name>
</gene>